<sequence>MTSNGESLLSHPLHPNQQQHLHNLQQQNMQQQANLQRNIAQQQHHQKRVDDEMLAIQRDANSNVRTLFVSGLPMDAKPRELYLLFRGYKV</sequence>
<evidence type="ECO:0000313" key="3">
    <source>
        <dbReference type="EMBL" id="KAG9509162.1"/>
    </source>
</evidence>
<evidence type="ECO:0000256" key="1">
    <source>
        <dbReference type="ARBA" id="ARBA00022884"/>
    </source>
</evidence>
<comment type="caution">
    <text evidence="3">The sequence shown here is derived from an EMBL/GenBank/DDBJ whole genome shotgun (WGS) entry which is preliminary data.</text>
</comment>
<name>A0ABQ7S6W5_9ACAR</name>
<dbReference type="SUPFAM" id="SSF54928">
    <property type="entry name" value="RNA-binding domain, RBD"/>
    <property type="match status" value="1"/>
</dbReference>
<accession>A0ABQ7S6W5</accession>
<keyword evidence="1" id="KW-0694">RNA-binding</keyword>
<organism evidence="3 4">
    <name type="scientific">Fragariocoptes setiger</name>
    <dbReference type="NCBI Taxonomy" id="1670756"/>
    <lineage>
        <taxon>Eukaryota</taxon>
        <taxon>Metazoa</taxon>
        <taxon>Ecdysozoa</taxon>
        <taxon>Arthropoda</taxon>
        <taxon>Chelicerata</taxon>
        <taxon>Arachnida</taxon>
        <taxon>Acari</taxon>
        <taxon>Acariformes</taxon>
        <taxon>Trombidiformes</taxon>
        <taxon>Prostigmata</taxon>
        <taxon>Eupodina</taxon>
        <taxon>Eriophyoidea</taxon>
        <taxon>Phytoptidae</taxon>
        <taxon>Fragariocoptes</taxon>
    </lineage>
</organism>
<dbReference type="InterPro" id="IPR012677">
    <property type="entry name" value="Nucleotide-bd_a/b_plait_sf"/>
</dbReference>
<feature type="non-terminal residue" evidence="3">
    <location>
        <position position="90"/>
    </location>
</feature>
<dbReference type="EMBL" id="JAIFTH010000637">
    <property type="protein sequence ID" value="KAG9509162.1"/>
    <property type="molecule type" value="Genomic_DNA"/>
</dbReference>
<feature type="region of interest" description="Disordered" evidence="2">
    <location>
        <begin position="1"/>
        <end position="49"/>
    </location>
</feature>
<evidence type="ECO:0000256" key="2">
    <source>
        <dbReference type="SAM" id="MobiDB-lite"/>
    </source>
</evidence>
<dbReference type="PANTHER" id="PTHR10501">
    <property type="entry name" value="U1 SMALL NUCLEAR RIBONUCLEOPROTEIN A/U2 SMALL NUCLEAR RIBONUCLEOPROTEIN B"/>
    <property type="match status" value="1"/>
</dbReference>
<reference evidence="3 4" key="1">
    <citation type="submission" date="2020-10" db="EMBL/GenBank/DDBJ databases">
        <authorList>
            <person name="Klimov P.B."/>
            <person name="Dyachkov S.M."/>
            <person name="Chetverikov P.E."/>
        </authorList>
    </citation>
    <scope>NUCLEOTIDE SEQUENCE [LARGE SCALE GENOMIC DNA]</scope>
    <source>
        <strain evidence="3">BMOC 18-1129-001#AD2665</strain>
        <tissue evidence="3">Entire mites</tissue>
    </source>
</reference>
<evidence type="ECO:0000313" key="4">
    <source>
        <dbReference type="Proteomes" id="UP000825002"/>
    </source>
</evidence>
<feature type="compositionally biased region" description="Low complexity" evidence="2">
    <location>
        <begin position="11"/>
        <end position="36"/>
    </location>
</feature>
<dbReference type="Gene3D" id="3.30.70.330">
    <property type="match status" value="1"/>
</dbReference>
<proteinExistence type="predicted"/>
<dbReference type="InterPro" id="IPR035979">
    <property type="entry name" value="RBD_domain_sf"/>
</dbReference>
<keyword evidence="4" id="KW-1185">Reference proteome</keyword>
<protein>
    <submittedName>
        <fullName evidence="3">Protein couch potato</fullName>
    </submittedName>
</protein>
<dbReference type="Proteomes" id="UP000825002">
    <property type="component" value="Unassembled WGS sequence"/>
</dbReference>
<gene>
    <name evidence="3" type="primary">cpo</name>
    <name evidence="3" type="ORF">GZH46_02327</name>
</gene>